<name>A0A4R8MCZ2_9BACT</name>
<dbReference type="AlphaFoldDB" id="A0A4R8MCZ2"/>
<accession>A0A4R8MCZ2</accession>
<evidence type="ECO:0000313" key="3">
    <source>
        <dbReference type="Proteomes" id="UP000295066"/>
    </source>
</evidence>
<gene>
    <name evidence="2" type="ORF">C8D99_10378</name>
</gene>
<dbReference type="Pfam" id="PF07228">
    <property type="entry name" value="SpoIIE"/>
    <property type="match status" value="1"/>
</dbReference>
<organism evidence="2 3">
    <name type="scientific">Aminivibrio pyruvatiphilus</name>
    <dbReference type="NCBI Taxonomy" id="1005740"/>
    <lineage>
        <taxon>Bacteria</taxon>
        <taxon>Thermotogati</taxon>
        <taxon>Synergistota</taxon>
        <taxon>Synergistia</taxon>
        <taxon>Synergistales</taxon>
        <taxon>Aminobacteriaceae</taxon>
        <taxon>Aminivibrio</taxon>
    </lineage>
</organism>
<dbReference type="RefSeq" id="WP_133956447.1">
    <property type="nucleotide sequence ID" value="NZ_SORI01000003.1"/>
</dbReference>
<dbReference type="SMART" id="SM00331">
    <property type="entry name" value="PP2C_SIG"/>
    <property type="match status" value="1"/>
</dbReference>
<dbReference type="EMBL" id="SORI01000003">
    <property type="protein sequence ID" value="TDY62858.1"/>
    <property type="molecule type" value="Genomic_DNA"/>
</dbReference>
<sequence length="393" mass="43804">MNSADPLFLDVDFFQKRKTGQFVCGDSFFSRKIPGRNRVVSVLSDGLGSGIKASILSSMTATMALRFMEGDMEILRSAEVMMDALPVCKVRGISYATFTIVDAVLHGWTRVIEMDNPPFLLVRGGRVMTPGRREMASSRWKDRKITVNEFFARPEDRIILFSDGVTQAGMGSWANPTGWGEEKCTDYILRLLRDRPGLSSRELSRRIVSEALVREPHEHAGDDVTCAVMYFRSPRKLLVLSGPPFDGQRDREYAEMLGKFPGRKAICGGTTAEIVARELGRPLVTDLATARGGMPPLSSMDGVDLITEGILTLTLVSRILDGKEIVREKNSAARLASLLLESDRISFVVGTRVNEAHQDPTLPVELEMRRNIIRTIVRTLEEKYLKEVTVSFI</sequence>
<proteinExistence type="predicted"/>
<reference evidence="2 3" key="1">
    <citation type="submission" date="2019-03" db="EMBL/GenBank/DDBJ databases">
        <title>Genomic Encyclopedia of Type Strains, Phase IV (KMG-IV): sequencing the most valuable type-strain genomes for metagenomic binning, comparative biology and taxonomic classification.</title>
        <authorList>
            <person name="Goeker M."/>
        </authorList>
    </citation>
    <scope>NUCLEOTIDE SEQUENCE [LARGE SCALE GENOMIC DNA]</scope>
    <source>
        <strain evidence="2 3">DSM 25964</strain>
    </source>
</reference>
<protein>
    <submittedName>
        <fullName evidence="2">Stage II sporulation protein E</fullName>
    </submittedName>
</protein>
<dbReference type="InterPro" id="IPR001932">
    <property type="entry name" value="PPM-type_phosphatase-like_dom"/>
</dbReference>
<evidence type="ECO:0000259" key="1">
    <source>
        <dbReference type="SMART" id="SM00331"/>
    </source>
</evidence>
<dbReference type="SUPFAM" id="SSF81606">
    <property type="entry name" value="PP2C-like"/>
    <property type="match status" value="1"/>
</dbReference>
<dbReference type="Proteomes" id="UP000295066">
    <property type="component" value="Unassembled WGS sequence"/>
</dbReference>
<keyword evidence="3" id="KW-1185">Reference proteome</keyword>
<dbReference type="OrthoDB" id="1090916at2"/>
<comment type="caution">
    <text evidence="2">The sequence shown here is derived from an EMBL/GenBank/DDBJ whole genome shotgun (WGS) entry which is preliminary data.</text>
</comment>
<dbReference type="InterPro" id="IPR036457">
    <property type="entry name" value="PPM-type-like_dom_sf"/>
</dbReference>
<feature type="domain" description="PPM-type phosphatase" evidence="1">
    <location>
        <begin position="8"/>
        <end position="231"/>
    </location>
</feature>
<dbReference type="Gene3D" id="3.60.40.10">
    <property type="entry name" value="PPM-type phosphatase domain"/>
    <property type="match status" value="1"/>
</dbReference>
<evidence type="ECO:0000313" key="2">
    <source>
        <dbReference type="EMBL" id="TDY62858.1"/>
    </source>
</evidence>